<accession>A0AB33TYH0</accession>
<evidence type="ECO:0000313" key="2">
    <source>
        <dbReference type="Proteomes" id="UP000072443"/>
    </source>
</evidence>
<organism evidence="1 2">
    <name type="scientific">Neisseria meningitidis</name>
    <dbReference type="NCBI Taxonomy" id="487"/>
    <lineage>
        <taxon>Bacteria</taxon>
        <taxon>Pseudomonadati</taxon>
        <taxon>Pseudomonadota</taxon>
        <taxon>Betaproteobacteria</taxon>
        <taxon>Neisseriales</taxon>
        <taxon>Neisseriaceae</taxon>
        <taxon>Neisseria</taxon>
    </lineage>
</organism>
<dbReference type="Proteomes" id="UP000072443">
    <property type="component" value="Unassembled WGS sequence"/>
</dbReference>
<dbReference type="EMBL" id="FEVP01000043">
    <property type="protein sequence ID" value="CWQ17016.1"/>
    <property type="molecule type" value="Genomic_DNA"/>
</dbReference>
<evidence type="ECO:0000313" key="1">
    <source>
        <dbReference type="EMBL" id="CWQ17016.1"/>
    </source>
</evidence>
<dbReference type="AlphaFoldDB" id="A0AB33TYH0"/>
<comment type="caution">
    <text evidence="1">The sequence shown here is derived from an EMBL/GenBank/DDBJ whole genome shotgun (WGS) entry which is preliminary data.</text>
</comment>
<sequence length="58" mass="6233">MTEAVAILCFGTGKDAFAFSAYRGIQFGYLASFADSDITSRGKDGFAFFGLQFALADF</sequence>
<protein>
    <submittedName>
        <fullName evidence="1">Uncharacterized protein</fullName>
    </submittedName>
</protein>
<gene>
    <name evidence="1" type="ORF">ERS514591_02050</name>
</gene>
<proteinExistence type="predicted"/>
<reference evidence="1 2" key="1">
    <citation type="submission" date="2016-02" db="EMBL/GenBank/DDBJ databases">
        <authorList>
            <consortium name="Pathogen Informatics"/>
        </authorList>
    </citation>
    <scope>NUCLEOTIDE SEQUENCE [LARGE SCALE GENOMIC DNA]</scope>
    <source>
        <strain evidence="1 2">2842STDY5881269</strain>
    </source>
</reference>
<name>A0AB33TYH0_NEIME</name>